<sequence length="68" mass="7332">MTARTFAGTAPSAASIKVKNMANAINARAHVAGKFRRMTAMPKERGSELSSVARDLGRWAWPGGSWRS</sequence>
<accession>A0A8H6N785</accession>
<evidence type="ECO:0000313" key="1">
    <source>
        <dbReference type="EMBL" id="KAF6822962.1"/>
    </source>
</evidence>
<organism evidence="1 2">
    <name type="scientific">Colletotrichum plurivorum</name>
    <dbReference type="NCBI Taxonomy" id="2175906"/>
    <lineage>
        <taxon>Eukaryota</taxon>
        <taxon>Fungi</taxon>
        <taxon>Dikarya</taxon>
        <taxon>Ascomycota</taxon>
        <taxon>Pezizomycotina</taxon>
        <taxon>Sordariomycetes</taxon>
        <taxon>Hypocreomycetidae</taxon>
        <taxon>Glomerellales</taxon>
        <taxon>Glomerellaceae</taxon>
        <taxon>Colletotrichum</taxon>
        <taxon>Colletotrichum orchidearum species complex</taxon>
    </lineage>
</organism>
<name>A0A8H6N785_9PEZI</name>
<gene>
    <name evidence="1" type="ORF">CPLU01_11715</name>
</gene>
<comment type="caution">
    <text evidence="1">The sequence shown here is derived from an EMBL/GenBank/DDBJ whole genome shotgun (WGS) entry which is preliminary data.</text>
</comment>
<keyword evidence="2" id="KW-1185">Reference proteome</keyword>
<proteinExistence type="predicted"/>
<protein>
    <submittedName>
        <fullName evidence="1">Uncharacterized protein</fullName>
    </submittedName>
</protein>
<dbReference type="EMBL" id="WIGO01000224">
    <property type="protein sequence ID" value="KAF6822962.1"/>
    <property type="molecule type" value="Genomic_DNA"/>
</dbReference>
<evidence type="ECO:0000313" key="2">
    <source>
        <dbReference type="Proteomes" id="UP000654918"/>
    </source>
</evidence>
<dbReference type="Proteomes" id="UP000654918">
    <property type="component" value="Unassembled WGS sequence"/>
</dbReference>
<dbReference type="AlphaFoldDB" id="A0A8H6N785"/>
<reference evidence="1" key="1">
    <citation type="journal article" date="2020" name="Phytopathology">
        <title>Genome Sequence Resources of Colletotrichum truncatum, C. plurivorum, C. musicola, and C. sojae: Four Species Pathogenic to Soybean (Glycine max).</title>
        <authorList>
            <person name="Rogerio F."/>
            <person name="Boufleur T.R."/>
            <person name="Ciampi-Guillardi M."/>
            <person name="Sukno S.A."/>
            <person name="Thon M.R."/>
            <person name="Massola Junior N.S."/>
            <person name="Baroncelli R."/>
        </authorList>
    </citation>
    <scope>NUCLEOTIDE SEQUENCE</scope>
    <source>
        <strain evidence="1">LFN00145</strain>
    </source>
</reference>